<evidence type="ECO:0000256" key="17">
    <source>
        <dbReference type="ARBA" id="ARBA00081049"/>
    </source>
</evidence>
<dbReference type="AlphaFoldDB" id="A0A2U2HN18"/>
<keyword evidence="13" id="KW-0270">Exopolysaccharide synthesis</keyword>
<comment type="function">
    <text evidence="15">Probably involved in polymerization and/or export of exopolysaccharide EPS I which functions as a virulence factor. May be involved in an ATP-dependent process in the pathway for EPS I production, possibly export of the trimeric repeat units across the inner membrane or their polymerization.</text>
</comment>
<comment type="catalytic activity">
    <reaction evidence="14">
        <text>L-tyrosyl-[protein] + ATP = O-phospho-L-tyrosyl-[protein] + ADP + H(+)</text>
        <dbReference type="Rhea" id="RHEA:10596"/>
        <dbReference type="Rhea" id="RHEA-COMP:10136"/>
        <dbReference type="Rhea" id="RHEA-COMP:20101"/>
        <dbReference type="ChEBI" id="CHEBI:15378"/>
        <dbReference type="ChEBI" id="CHEBI:30616"/>
        <dbReference type="ChEBI" id="CHEBI:46858"/>
        <dbReference type="ChEBI" id="CHEBI:61978"/>
        <dbReference type="ChEBI" id="CHEBI:456216"/>
    </reaction>
</comment>
<dbReference type="InterPro" id="IPR032807">
    <property type="entry name" value="GNVR"/>
</dbReference>
<name>A0A2U2HN18_9BURK</name>
<comment type="caution">
    <text evidence="23">The sequence shown here is derived from an EMBL/GenBank/DDBJ whole genome shotgun (WGS) entry which is preliminary data.</text>
</comment>
<dbReference type="InterPro" id="IPR027417">
    <property type="entry name" value="P-loop_NTPase"/>
</dbReference>
<dbReference type="InterPro" id="IPR025669">
    <property type="entry name" value="AAA_dom"/>
</dbReference>
<protein>
    <recommendedName>
        <fullName evidence="16">Putative tyrosine-protein kinase EpsB</fullName>
    </recommendedName>
    <alternativeName>
        <fullName evidence="17">EPS I polysaccharide export protein EpsB</fullName>
    </alternativeName>
</protein>
<dbReference type="InterPro" id="IPR003856">
    <property type="entry name" value="LPS_length_determ_N"/>
</dbReference>
<feature type="domain" description="AAA" evidence="21">
    <location>
        <begin position="559"/>
        <end position="672"/>
    </location>
</feature>
<dbReference type="EMBL" id="PXWF02000122">
    <property type="protein sequence ID" value="PWF48911.1"/>
    <property type="molecule type" value="Genomic_DNA"/>
</dbReference>
<keyword evidence="7" id="KW-0547">Nucleotide-binding</keyword>
<keyword evidence="18" id="KW-0175">Coiled coil</keyword>
<evidence type="ECO:0000256" key="3">
    <source>
        <dbReference type="ARBA" id="ARBA00022475"/>
    </source>
</evidence>
<evidence type="ECO:0000256" key="14">
    <source>
        <dbReference type="ARBA" id="ARBA00053015"/>
    </source>
</evidence>
<dbReference type="NCBIfam" id="TIGR01007">
    <property type="entry name" value="eps_fam"/>
    <property type="match status" value="1"/>
</dbReference>
<dbReference type="InterPro" id="IPR050445">
    <property type="entry name" value="Bact_polysacc_biosynth/exp"/>
</dbReference>
<dbReference type="InterPro" id="IPR005702">
    <property type="entry name" value="Wzc-like_C"/>
</dbReference>
<keyword evidence="5" id="KW-0808">Transferase</keyword>
<dbReference type="OrthoDB" id="9808257at2"/>
<evidence type="ECO:0000256" key="5">
    <source>
        <dbReference type="ARBA" id="ARBA00022679"/>
    </source>
</evidence>
<evidence type="ECO:0000256" key="19">
    <source>
        <dbReference type="SAM" id="Phobius"/>
    </source>
</evidence>
<evidence type="ECO:0000256" key="10">
    <source>
        <dbReference type="ARBA" id="ARBA00022989"/>
    </source>
</evidence>
<dbReference type="GO" id="GO:0042802">
    <property type="term" value="F:identical protein binding"/>
    <property type="evidence" value="ECO:0007669"/>
    <property type="project" value="UniProtKB-ARBA"/>
</dbReference>
<evidence type="ECO:0000256" key="4">
    <source>
        <dbReference type="ARBA" id="ARBA00022519"/>
    </source>
</evidence>
<evidence type="ECO:0000256" key="18">
    <source>
        <dbReference type="SAM" id="Coils"/>
    </source>
</evidence>
<keyword evidence="10 19" id="KW-1133">Transmembrane helix</keyword>
<feature type="transmembrane region" description="Helical" evidence="19">
    <location>
        <begin position="450"/>
        <end position="470"/>
    </location>
</feature>
<evidence type="ECO:0000256" key="7">
    <source>
        <dbReference type="ARBA" id="ARBA00022741"/>
    </source>
</evidence>
<evidence type="ECO:0000256" key="16">
    <source>
        <dbReference type="ARBA" id="ARBA00067833"/>
    </source>
</evidence>
<keyword evidence="9" id="KW-0067">ATP-binding</keyword>
<reference evidence="23 24" key="1">
    <citation type="submission" date="2018-04" db="EMBL/GenBank/DDBJ databases">
        <title>Massilia violaceinigra sp. nov., a novel purple-pigmented bacterium isolated from Tianshan glacier, Xinjiang, China.</title>
        <authorList>
            <person name="Wang H."/>
        </authorList>
    </citation>
    <scope>NUCLEOTIDE SEQUENCE [LARGE SCALE GENOMIC DNA]</scope>
    <source>
        <strain evidence="23 24">B448-2</strain>
    </source>
</reference>
<feature type="domain" description="Polysaccharide chain length determinant N-terminal" evidence="20">
    <location>
        <begin position="22"/>
        <end position="111"/>
    </location>
</feature>
<keyword evidence="8 23" id="KW-0418">Kinase</keyword>
<dbReference type="RefSeq" id="WP_106757165.1">
    <property type="nucleotide sequence ID" value="NZ_PXWF02000122.1"/>
</dbReference>
<dbReference type="Pfam" id="PF13807">
    <property type="entry name" value="GNVR"/>
    <property type="match status" value="1"/>
</dbReference>
<evidence type="ECO:0000259" key="20">
    <source>
        <dbReference type="Pfam" id="PF02706"/>
    </source>
</evidence>
<evidence type="ECO:0000313" key="23">
    <source>
        <dbReference type="EMBL" id="PWF48911.1"/>
    </source>
</evidence>
<dbReference type="Gene3D" id="3.40.50.300">
    <property type="entry name" value="P-loop containing nucleotide triphosphate hydrolases"/>
    <property type="match status" value="1"/>
</dbReference>
<comment type="subcellular location">
    <subcellularLocation>
        <location evidence="1">Cell inner membrane</location>
        <topology evidence="1">Multi-pass membrane protein</topology>
    </subcellularLocation>
</comment>
<keyword evidence="12" id="KW-0829">Tyrosine-protein kinase</keyword>
<dbReference type="Pfam" id="PF02706">
    <property type="entry name" value="Wzz"/>
    <property type="match status" value="1"/>
</dbReference>
<evidence type="ECO:0000256" key="11">
    <source>
        <dbReference type="ARBA" id="ARBA00023136"/>
    </source>
</evidence>
<keyword evidence="6 19" id="KW-0812">Transmembrane</keyword>
<dbReference type="GO" id="GO:0005524">
    <property type="term" value="F:ATP binding"/>
    <property type="evidence" value="ECO:0007669"/>
    <property type="project" value="UniProtKB-KW"/>
</dbReference>
<evidence type="ECO:0000256" key="13">
    <source>
        <dbReference type="ARBA" id="ARBA00023169"/>
    </source>
</evidence>
<dbReference type="Pfam" id="PF23607">
    <property type="entry name" value="WZC_N"/>
    <property type="match status" value="1"/>
</dbReference>
<evidence type="ECO:0000256" key="15">
    <source>
        <dbReference type="ARBA" id="ARBA00054296"/>
    </source>
</evidence>
<dbReference type="GO" id="GO:0004713">
    <property type="term" value="F:protein tyrosine kinase activity"/>
    <property type="evidence" value="ECO:0007669"/>
    <property type="project" value="UniProtKB-KW"/>
</dbReference>
<evidence type="ECO:0000259" key="22">
    <source>
        <dbReference type="Pfam" id="PF13807"/>
    </source>
</evidence>
<evidence type="ECO:0000256" key="12">
    <source>
        <dbReference type="ARBA" id="ARBA00023137"/>
    </source>
</evidence>
<dbReference type="PANTHER" id="PTHR32309:SF32">
    <property type="entry name" value="TYROSINE-PROTEIN KINASE ETK-RELATED"/>
    <property type="match status" value="1"/>
</dbReference>
<dbReference type="CDD" id="cd05387">
    <property type="entry name" value="BY-kinase"/>
    <property type="match status" value="1"/>
</dbReference>
<dbReference type="GO" id="GO:0005886">
    <property type="term" value="C:plasma membrane"/>
    <property type="evidence" value="ECO:0007669"/>
    <property type="project" value="UniProtKB-SubCell"/>
</dbReference>
<keyword evidence="4" id="KW-0997">Cell inner membrane</keyword>
<dbReference type="InterPro" id="IPR005700">
    <property type="entry name" value="EPS_ExoP-like"/>
</dbReference>
<dbReference type="SUPFAM" id="SSF52540">
    <property type="entry name" value="P-loop containing nucleoside triphosphate hydrolases"/>
    <property type="match status" value="1"/>
</dbReference>
<evidence type="ECO:0000256" key="9">
    <source>
        <dbReference type="ARBA" id="ARBA00022840"/>
    </source>
</evidence>
<evidence type="ECO:0000256" key="6">
    <source>
        <dbReference type="ARBA" id="ARBA00022692"/>
    </source>
</evidence>
<dbReference type="GO" id="GO:0000271">
    <property type="term" value="P:polysaccharide biosynthetic process"/>
    <property type="evidence" value="ECO:0007669"/>
    <property type="project" value="UniProtKB-KW"/>
</dbReference>
<keyword evidence="24" id="KW-1185">Reference proteome</keyword>
<keyword evidence="3" id="KW-1003">Cell membrane</keyword>
<evidence type="ECO:0000256" key="2">
    <source>
        <dbReference type="ARBA" id="ARBA00008883"/>
    </source>
</evidence>
<evidence type="ECO:0000256" key="8">
    <source>
        <dbReference type="ARBA" id="ARBA00022777"/>
    </source>
</evidence>
<dbReference type="Proteomes" id="UP000241421">
    <property type="component" value="Unassembled WGS sequence"/>
</dbReference>
<feature type="domain" description="Tyrosine-protein kinase G-rich" evidence="22">
    <location>
        <begin position="393"/>
        <end position="472"/>
    </location>
</feature>
<proteinExistence type="inferred from homology"/>
<dbReference type="PANTHER" id="PTHR32309">
    <property type="entry name" value="TYROSINE-PROTEIN KINASE"/>
    <property type="match status" value="1"/>
</dbReference>
<dbReference type="FunFam" id="3.40.50.300:FF:000527">
    <property type="entry name" value="Tyrosine-protein kinase etk"/>
    <property type="match status" value="1"/>
</dbReference>
<dbReference type="Pfam" id="PF13614">
    <property type="entry name" value="AAA_31"/>
    <property type="match status" value="1"/>
</dbReference>
<comment type="similarity">
    <text evidence="2">Belongs to the etk/wzc family.</text>
</comment>
<keyword evidence="11 19" id="KW-0472">Membrane</keyword>
<organism evidence="23 24">
    <name type="scientific">Massilia glaciei</name>
    <dbReference type="NCBI Taxonomy" id="1524097"/>
    <lineage>
        <taxon>Bacteria</taxon>
        <taxon>Pseudomonadati</taxon>
        <taxon>Pseudomonadota</taxon>
        <taxon>Betaproteobacteria</taxon>
        <taxon>Burkholderiales</taxon>
        <taxon>Oxalobacteraceae</taxon>
        <taxon>Telluria group</taxon>
        <taxon>Massilia</taxon>
    </lineage>
</organism>
<gene>
    <name evidence="23" type="ORF">C7C56_009340</name>
</gene>
<dbReference type="NCBIfam" id="TIGR01005">
    <property type="entry name" value="eps_transp_fam"/>
    <property type="match status" value="1"/>
</dbReference>
<accession>A0A2U2HN18</accession>
<evidence type="ECO:0000259" key="21">
    <source>
        <dbReference type="Pfam" id="PF13614"/>
    </source>
</evidence>
<evidence type="ECO:0000313" key="24">
    <source>
        <dbReference type="Proteomes" id="UP000241421"/>
    </source>
</evidence>
<sequence>MNESASQNALIAGKAFDQDDDAINLASYLDLLFDNRWLIAVIAFVVTVLGTAYAYMSTPVYQANILVQVEDSASSSKNILGDLSSVFDLKTAATAEMEILRSRFVVTRAVNNALLYIRAEPKYFPVVGRWIARSNKELTEPGLFGIGGYVWGPERIEVTLFNVPVKLEGLTFVLTAMGNDSYRVTLPGGAGEFSGKLGQIASSKVGNGTVELRVDALSGLPGARFKLLRSPILGTVEKLQGSLNIAEKGKQSGIIGVSMQGPDPRKTAGILNHIGLEYIRQNVDRKSEEAEKSLAFLDKQLPEMKANLEEAEVKYNTLRNSRGTIDLSEEAKTVLQQSVMSQTRMVELKQKRDELLTRFQSSNPLVEAVTQQMRTLSAELDSVNSKIKRLPSVEQDVFRLTRDVKVNTDLYTALLNSAQQLRLVKASKVGNARLLDVAEIPLNPVRPKRAIVIALAALVGLFLGVVGAFIRKNLFGGIDDPHEIEHRLGLPVSAAVAHSEKQELLYELMQSDPKKVSVLAHDDPSDPAIESLRSFRTSLQFSMLSAKNNIVMISGPTPTVGKSFVSVNFAAVLASTGKKVLLIDADLRKGYLQRYFGLKRKDGLSELIAGQHTLEQAIHRNVVENLDFISTGVLPPRPAELLAHEHFAECLRRVSALYDIVIIDSAPVLAVADALVIGTHSGTIFNIVRGGVTTMGEIEESVKRFRQAGTSITGIVFNDLKPRMGRYGYGSKYGKYRYAQYKY</sequence>
<evidence type="ECO:0000256" key="1">
    <source>
        <dbReference type="ARBA" id="ARBA00004429"/>
    </source>
</evidence>
<feature type="transmembrane region" description="Helical" evidence="19">
    <location>
        <begin position="37"/>
        <end position="56"/>
    </location>
</feature>
<feature type="coiled-coil region" evidence="18">
    <location>
        <begin position="280"/>
        <end position="321"/>
    </location>
</feature>